<dbReference type="EMBL" id="GL996504">
    <property type="protein sequence ID" value="EGW31079.1"/>
    <property type="molecule type" value="Genomic_DNA"/>
</dbReference>
<keyword evidence="3" id="KW-1185">Reference proteome</keyword>
<feature type="chain" id="PRO_5003442682" description="Extracellular membrane protein CFEM domain-containing protein" evidence="1">
    <location>
        <begin position="18"/>
        <end position="96"/>
    </location>
</feature>
<dbReference type="KEGG" id="spaa:SPAPADRAFT_63006"/>
<organism evidence="3">
    <name type="scientific">Spathaspora passalidarum (strain NRRL Y-27907 / 11-Y1)</name>
    <dbReference type="NCBI Taxonomy" id="619300"/>
    <lineage>
        <taxon>Eukaryota</taxon>
        <taxon>Fungi</taxon>
        <taxon>Dikarya</taxon>
        <taxon>Ascomycota</taxon>
        <taxon>Saccharomycotina</taxon>
        <taxon>Pichiomycetes</taxon>
        <taxon>Debaryomycetaceae</taxon>
        <taxon>Spathaspora</taxon>
    </lineage>
</organism>
<accession>G3ASG1</accession>
<proteinExistence type="predicted"/>
<dbReference type="InParanoid" id="G3ASG1"/>
<dbReference type="HOGENOM" id="CLU_2365409_0_0_1"/>
<protein>
    <recommendedName>
        <fullName evidence="4">Extracellular membrane protein CFEM domain-containing protein</fullName>
    </recommendedName>
</protein>
<name>G3ASG1_SPAPN</name>
<reference evidence="2 3" key="1">
    <citation type="journal article" date="2011" name="Proc. Natl. Acad. Sci. U.S.A.">
        <title>Comparative genomics of xylose-fermenting fungi for enhanced biofuel production.</title>
        <authorList>
            <person name="Wohlbach D.J."/>
            <person name="Kuo A."/>
            <person name="Sato T.K."/>
            <person name="Potts K.M."/>
            <person name="Salamov A.A."/>
            <person name="LaButti K.M."/>
            <person name="Sun H."/>
            <person name="Clum A."/>
            <person name="Pangilinan J.L."/>
            <person name="Lindquist E.A."/>
            <person name="Lucas S."/>
            <person name="Lapidus A."/>
            <person name="Jin M."/>
            <person name="Gunawan C."/>
            <person name="Balan V."/>
            <person name="Dale B.E."/>
            <person name="Jeffries T.W."/>
            <person name="Zinkel R."/>
            <person name="Barry K.W."/>
            <person name="Grigoriev I.V."/>
            <person name="Gasch A.P."/>
        </authorList>
    </citation>
    <scope>NUCLEOTIDE SEQUENCE [LARGE SCALE GENOMIC DNA]</scope>
    <source>
        <strain evidence="3">NRRL Y-27907 / 11-Y1</strain>
    </source>
</reference>
<feature type="non-terminal residue" evidence="2">
    <location>
        <position position="96"/>
    </location>
</feature>
<evidence type="ECO:0000313" key="3">
    <source>
        <dbReference type="Proteomes" id="UP000000709"/>
    </source>
</evidence>
<dbReference type="GeneID" id="18874549"/>
<feature type="signal peptide" evidence="1">
    <location>
        <begin position="1"/>
        <end position="17"/>
    </location>
</feature>
<evidence type="ECO:0008006" key="4">
    <source>
        <dbReference type="Google" id="ProtNLM"/>
    </source>
</evidence>
<keyword evidence="1" id="KW-0732">Signal</keyword>
<dbReference type="RefSeq" id="XP_007377112.1">
    <property type="nucleotide sequence ID" value="XM_007377050.1"/>
</dbReference>
<dbReference type="Proteomes" id="UP000000709">
    <property type="component" value="Unassembled WGS sequence"/>
</dbReference>
<gene>
    <name evidence="2" type="ORF">SPAPADRAFT_63006</name>
</gene>
<evidence type="ECO:0000313" key="2">
    <source>
        <dbReference type="EMBL" id="EGW31079.1"/>
    </source>
</evidence>
<sequence>MRLLIIYFISIISGTKLFERDDDCIEICTKAHALIKPCYDLAHDHIEFSKCICEDEKYRKALQECAQNCADDTDYESEQEDYEESCRDFMKNYSSL</sequence>
<evidence type="ECO:0000256" key="1">
    <source>
        <dbReference type="SAM" id="SignalP"/>
    </source>
</evidence>
<dbReference type="AlphaFoldDB" id="G3ASG1"/>